<dbReference type="Proteomes" id="UP000016856">
    <property type="component" value="Unassembled WGS sequence"/>
</dbReference>
<gene>
    <name evidence="1" type="ORF">O163_14450</name>
</gene>
<proteinExistence type="predicted"/>
<protein>
    <submittedName>
        <fullName evidence="1">Uncharacterized protein</fullName>
    </submittedName>
</protein>
<dbReference type="EMBL" id="AXDC01000066">
    <property type="protein sequence ID" value="ERM90714.1"/>
    <property type="molecule type" value="Genomic_DNA"/>
</dbReference>
<dbReference type="AlphaFoldDB" id="U5CLN6"/>
<sequence>MWGKIALWVLRNCPFPSIILKLSKEEIAGKLKKATNNRVGMKRAEKLIERI</sequence>
<reference evidence="1 2" key="1">
    <citation type="journal article" date="2013" name="Genome Announc.">
        <title>Draft Genome Sequence of an Anaerobic and Extremophilic Bacterium, Caldanaerobacter yonseiensis, Isolated from a Geothermal Hot Stream.</title>
        <authorList>
            <person name="Lee S.J."/>
            <person name="Lee Y.J."/>
            <person name="Park G.S."/>
            <person name="Kim B.C."/>
            <person name="Lee S.J."/>
            <person name="Shin J.H."/>
            <person name="Lee D.W."/>
        </authorList>
    </citation>
    <scope>NUCLEOTIDE SEQUENCE [LARGE SCALE GENOMIC DNA]</scope>
    <source>
        <strain evidence="1 2">KB-1</strain>
    </source>
</reference>
<name>U5CLN6_CALSX</name>
<comment type="caution">
    <text evidence="1">The sequence shown here is derived from an EMBL/GenBank/DDBJ whole genome shotgun (WGS) entry which is preliminary data.</text>
</comment>
<dbReference type="PATRIC" id="fig|1388761.3.peg.2871"/>
<organism evidence="1 2">
    <name type="scientific">Caldanaerobacter subterraneus subsp. yonseiensis KB-1</name>
    <dbReference type="NCBI Taxonomy" id="1388761"/>
    <lineage>
        <taxon>Bacteria</taxon>
        <taxon>Bacillati</taxon>
        <taxon>Bacillota</taxon>
        <taxon>Clostridia</taxon>
        <taxon>Thermoanaerobacterales</taxon>
        <taxon>Thermoanaerobacteraceae</taxon>
        <taxon>Caldanaerobacter</taxon>
    </lineage>
</organism>
<evidence type="ECO:0000313" key="2">
    <source>
        <dbReference type="Proteomes" id="UP000016856"/>
    </source>
</evidence>
<evidence type="ECO:0000313" key="1">
    <source>
        <dbReference type="EMBL" id="ERM90714.1"/>
    </source>
</evidence>
<accession>U5CLN6</accession>